<sequence length="261" mass="28951">MLRPIIICICLLFANLPSAFSKDTLAVSRLDTILETGVLKVGSTGDYKPFSYKDPASGSFSGFDIDLAESLASALGVKLEIVPTTWPQLAQDFDAGKFDVAMGGVSITFDRQKTGLFSIPYMREGKTPIARCADKEKFKTLADIDNPQTTVIANPGGTNEKFARANLKQAKIVIFPDNTKIFDEVAAGRADLMMTDASETRYQEKLHSGVLCAIHPDEPFNFAEKAYWVQRDIGLKAFVDQWLHQSIETGAYEKIYNKWFK</sequence>
<dbReference type="EC" id="4.2.1.51" evidence="7"/>
<keyword evidence="8" id="KW-1185">Reference proteome</keyword>
<dbReference type="CDD" id="cd01069">
    <property type="entry name" value="PBP2_PheC"/>
    <property type="match status" value="1"/>
</dbReference>
<dbReference type="Gene3D" id="3.40.190.10">
    <property type="entry name" value="Periplasmic binding protein-like II"/>
    <property type="match status" value="2"/>
</dbReference>
<dbReference type="GO" id="GO:0047769">
    <property type="term" value="F:arogenate dehydratase activity"/>
    <property type="evidence" value="ECO:0007669"/>
    <property type="project" value="UniProtKB-EC"/>
</dbReference>
<evidence type="ECO:0000256" key="5">
    <source>
        <dbReference type="SAM" id="SignalP"/>
    </source>
</evidence>
<keyword evidence="3 5" id="KW-0732">Signal</keyword>
<comment type="caution">
    <text evidence="7">The sequence shown here is derived from an EMBL/GenBank/DDBJ whole genome shotgun (WGS) entry which is preliminary data.</text>
</comment>
<dbReference type="InterPro" id="IPR001638">
    <property type="entry name" value="Solute-binding_3/MltF_N"/>
</dbReference>
<dbReference type="InterPro" id="IPR018313">
    <property type="entry name" value="SBP_3_CS"/>
</dbReference>
<gene>
    <name evidence="7" type="ORF">FHW16_003407</name>
</gene>
<evidence type="ECO:0000256" key="1">
    <source>
        <dbReference type="ARBA" id="ARBA00004196"/>
    </source>
</evidence>
<evidence type="ECO:0000313" key="7">
    <source>
        <dbReference type="EMBL" id="MBA8879688.1"/>
    </source>
</evidence>
<dbReference type="InterPro" id="IPR037298">
    <property type="entry name" value="PheC_PBP2"/>
</dbReference>
<comment type="subcellular location">
    <subcellularLocation>
        <location evidence="1">Cell envelope</location>
    </subcellularLocation>
</comment>
<keyword evidence="7" id="KW-0456">Lyase</keyword>
<feature type="chain" id="PRO_5032410846" evidence="5">
    <location>
        <begin position="20"/>
        <end position="261"/>
    </location>
</feature>
<dbReference type="PROSITE" id="PS01039">
    <property type="entry name" value="SBP_BACTERIAL_3"/>
    <property type="match status" value="1"/>
</dbReference>
<dbReference type="Proteomes" id="UP000549052">
    <property type="component" value="Unassembled WGS sequence"/>
</dbReference>
<dbReference type="EMBL" id="JACGXN010000005">
    <property type="protein sequence ID" value="MBA8879688.1"/>
    <property type="molecule type" value="Genomic_DNA"/>
</dbReference>
<feature type="domain" description="Solute-binding protein family 3/N-terminal" evidence="6">
    <location>
        <begin position="38"/>
        <end position="261"/>
    </location>
</feature>
<evidence type="ECO:0000256" key="2">
    <source>
        <dbReference type="ARBA" id="ARBA00010333"/>
    </source>
</evidence>
<dbReference type="GO" id="GO:0030313">
    <property type="term" value="C:cell envelope"/>
    <property type="evidence" value="ECO:0007669"/>
    <property type="project" value="UniProtKB-SubCell"/>
</dbReference>
<evidence type="ECO:0000256" key="3">
    <source>
        <dbReference type="ARBA" id="ARBA00022729"/>
    </source>
</evidence>
<feature type="signal peptide" evidence="5">
    <location>
        <begin position="1"/>
        <end position="19"/>
    </location>
</feature>
<proteinExistence type="inferred from homology"/>
<protein>
    <submittedName>
        <fullName evidence="7">Cyclohexadienyl dehydratase</fullName>
        <ecNumber evidence="7">4.2.1.51</ecNumber>
        <ecNumber evidence="7">4.2.1.91</ecNumber>
    </submittedName>
</protein>
<evidence type="ECO:0000259" key="6">
    <source>
        <dbReference type="SMART" id="SM00062"/>
    </source>
</evidence>
<name>A0A839EN48_9HYPH</name>
<evidence type="ECO:0000313" key="8">
    <source>
        <dbReference type="Proteomes" id="UP000549052"/>
    </source>
</evidence>
<comment type="similarity">
    <text evidence="2 4">Belongs to the bacterial solute-binding protein 3 family.</text>
</comment>
<dbReference type="SUPFAM" id="SSF53850">
    <property type="entry name" value="Periplasmic binding protein-like II"/>
    <property type="match status" value="1"/>
</dbReference>
<dbReference type="AlphaFoldDB" id="A0A839EN48"/>
<reference evidence="7 8" key="1">
    <citation type="submission" date="2020-07" db="EMBL/GenBank/DDBJ databases">
        <title>Genomic Encyclopedia of Type Strains, Phase IV (KMG-V): Genome sequencing to study the core and pangenomes of soil and plant-associated prokaryotes.</title>
        <authorList>
            <person name="Whitman W."/>
        </authorList>
    </citation>
    <scope>NUCLEOTIDE SEQUENCE [LARGE SCALE GENOMIC DNA]</scope>
    <source>
        <strain evidence="7 8">AN3</strain>
    </source>
</reference>
<dbReference type="RefSeq" id="WP_182550337.1">
    <property type="nucleotide sequence ID" value="NZ_JACGXN010000005.1"/>
</dbReference>
<accession>A0A839EN48</accession>
<dbReference type="PANTHER" id="PTHR35936">
    <property type="entry name" value="MEMBRANE-BOUND LYTIC MUREIN TRANSGLYCOSYLASE F"/>
    <property type="match status" value="1"/>
</dbReference>
<dbReference type="GO" id="GO:0004664">
    <property type="term" value="F:prephenate dehydratase activity"/>
    <property type="evidence" value="ECO:0007669"/>
    <property type="project" value="UniProtKB-EC"/>
</dbReference>
<dbReference type="EC" id="4.2.1.91" evidence="7"/>
<dbReference type="Pfam" id="PF00497">
    <property type="entry name" value="SBP_bac_3"/>
    <property type="match status" value="1"/>
</dbReference>
<evidence type="ECO:0000256" key="4">
    <source>
        <dbReference type="RuleBase" id="RU003744"/>
    </source>
</evidence>
<organism evidence="7 8">
    <name type="scientific">Phyllobacterium myrsinacearum</name>
    <dbReference type="NCBI Taxonomy" id="28101"/>
    <lineage>
        <taxon>Bacteria</taxon>
        <taxon>Pseudomonadati</taxon>
        <taxon>Pseudomonadota</taxon>
        <taxon>Alphaproteobacteria</taxon>
        <taxon>Hyphomicrobiales</taxon>
        <taxon>Phyllobacteriaceae</taxon>
        <taxon>Phyllobacterium</taxon>
    </lineage>
</organism>
<dbReference type="SMART" id="SM00062">
    <property type="entry name" value="PBPb"/>
    <property type="match status" value="1"/>
</dbReference>
<dbReference type="PANTHER" id="PTHR35936:SF19">
    <property type="entry name" value="AMINO-ACID-BINDING PROTEIN YXEM-RELATED"/>
    <property type="match status" value="1"/>
</dbReference>